<accession>A0A7X8MV68</accession>
<dbReference type="SUPFAM" id="SSF51366">
    <property type="entry name" value="Ribulose-phoshate binding barrel"/>
    <property type="match status" value="1"/>
</dbReference>
<proteinExistence type="predicted"/>
<gene>
    <name evidence="2" type="ORF">GX356_00990</name>
</gene>
<dbReference type="GO" id="GO:0016787">
    <property type="term" value="F:hydrolase activity"/>
    <property type="evidence" value="ECO:0007669"/>
    <property type="project" value="UniProtKB-KW"/>
</dbReference>
<evidence type="ECO:0000259" key="1">
    <source>
        <dbReference type="Pfam" id="PF25509"/>
    </source>
</evidence>
<dbReference type="InterPro" id="IPR011060">
    <property type="entry name" value="RibuloseP-bd_barrel"/>
</dbReference>
<dbReference type="EMBL" id="JAAYSN010000018">
    <property type="protein sequence ID" value="NLP38286.1"/>
    <property type="molecule type" value="Genomic_DNA"/>
</dbReference>
<feature type="domain" description="DUF7916" evidence="1">
    <location>
        <begin position="5"/>
        <end position="297"/>
    </location>
</feature>
<comment type="caution">
    <text evidence="2">The sequence shown here is derived from an EMBL/GenBank/DDBJ whole genome shotgun (WGS) entry which is preliminary data.</text>
</comment>
<organism evidence="2 3">
    <name type="scientific">Corynebacterium pollutisoli</name>
    <dbReference type="NCBI Taxonomy" id="1610489"/>
    <lineage>
        <taxon>Bacteria</taxon>
        <taxon>Bacillati</taxon>
        <taxon>Actinomycetota</taxon>
        <taxon>Actinomycetes</taxon>
        <taxon>Mycobacteriales</taxon>
        <taxon>Corynebacteriaceae</taxon>
        <taxon>Corynebacterium</taxon>
    </lineage>
</organism>
<evidence type="ECO:0000313" key="3">
    <source>
        <dbReference type="Proteomes" id="UP000568696"/>
    </source>
</evidence>
<sequence>MKRLISADTSEILGFTPAELKQSIRASEGRVVLSENITVLIPQVTDITNAEIARAFGADLILLNFLDVDHPYIHGLDETGDPVRRLRELVGRPVGINLEPVDTAAAMHEERQDVAPGRRALRESIVRAGELGADFLCLTGNPGSGVRNAQITETVRLCRELFDGLVIAGKMHGAGAAESVVDRQAVEDHLAAGADIILVPAVGTVPGFTLEELVDIVRTVHARGGLVMTTISTSQETSDPATIRRIAHDNKIAGADIQHIGEAGPGGLADPMNIYTLSETIRGRRHTISRMARSTRR</sequence>
<dbReference type="Proteomes" id="UP000568696">
    <property type="component" value="Unassembled WGS sequence"/>
</dbReference>
<dbReference type="AlphaFoldDB" id="A0A7X8MV68"/>
<name>A0A7X8MV68_9CORY</name>
<keyword evidence="2" id="KW-0378">Hydrolase</keyword>
<dbReference type="Pfam" id="PF25509">
    <property type="entry name" value="DUF7916"/>
    <property type="match status" value="1"/>
</dbReference>
<protein>
    <submittedName>
        <fullName evidence="2">Haloacid dehalogenase-like hydrolase</fullName>
    </submittedName>
</protein>
<reference evidence="2 3" key="1">
    <citation type="journal article" date="2020" name="Biotechnol. Biofuels">
        <title>New insights from the biogas microbiome by comprehensive genome-resolved metagenomics of nearly 1600 species originating from multiple anaerobic digesters.</title>
        <authorList>
            <person name="Campanaro S."/>
            <person name="Treu L."/>
            <person name="Rodriguez-R L.M."/>
            <person name="Kovalovszki A."/>
            <person name="Ziels R.M."/>
            <person name="Maus I."/>
            <person name="Zhu X."/>
            <person name="Kougias P.G."/>
            <person name="Basile A."/>
            <person name="Luo G."/>
            <person name="Schluter A."/>
            <person name="Konstantinidis K.T."/>
            <person name="Angelidaki I."/>
        </authorList>
    </citation>
    <scope>NUCLEOTIDE SEQUENCE [LARGE SCALE GENOMIC DNA]</scope>
    <source>
        <strain evidence="2">AS23ysBPME_344</strain>
    </source>
</reference>
<evidence type="ECO:0000313" key="2">
    <source>
        <dbReference type="EMBL" id="NLP38286.1"/>
    </source>
</evidence>
<dbReference type="InterPro" id="IPR057238">
    <property type="entry name" value="DUF7916"/>
</dbReference>